<evidence type="ECO:0008006" key="4">
    <source>
        <dbReference type="Google" id="ProtNLM"/>
    </source>
</evidence>
<dbReference type="EMBL" id="JH719421">
    <property type="protein sequence ID" value="EJF59829.1"/>
    <property type="molecule type" value="Genomic_DNA"/>
</dbReference>
<reference evidence="2 3" key="1">
    <citation type="journal article" date="2012" name="Science">
        <title>The Paleozoic origin of enzymatic lignin decomposition reconstructed from 31 fungal genomes.</title>
        <authorList>
            <person name="Floudas D."/>
            <person name="Binder M."/>
            <person name="Riley R."/>
            <person name="Barry K."/>
            <person name="Blanchette R.A."/>
            <person name="Henrissat B."/>
            <person name="Martinez A.T."/>
            <person name="Otillar R."/>
            <person name="Spatafora J.W."/>
            <person name="Yadav J.S."/>
            <person name="Aerts A."/>
            <person name="Benoit I."/>
            <person name="Boyd A."/>
            <person name="Carlson A."/>
            <person name="Copeland A."/>
            <person name="Coutinho P.M."/>
            <person name="de Vries R.P."/>
            <person name="Ferreira P."/>
            <person name="Findley K."/>
            <person name="Foster B."/>
            <person name="Gaskell J."/>
            <person name="Glotzer D."/>
            <person name="Gorecki P."/>
            <person name="Heitman J."/>
            <person name="Hesse C."/>
            <person name="Hori C."/>
            <person name="Igarashi K."/>
            <person name="Jurgens J.A."/>
            <person name="Kallen N."/>
            <person name="Kersten P."/>
            <person name="Kohler A."/>
            <person name="Kuees U."/>
            <person name="Kumar T.K.A."/>
            <person name="Kuo A."/>
            <person name="LaButti K."/>
            <person name="Larrondo L.F."/>
            <person name="Lindquist E."/>
            <person name="Ling A."/>
            <person name="Lombard V."/>
            <person name="Lucas S."/>
            <person name="Lundell T."/>
            <person name="Martin R."/>
            <person name="McLaughlin D.J."/>
            <person name="Morgenstern I."/>
            <person name="Morin E."/>
            <person name="Murat C."/>
            <person name="Nagy L.G."/>
            <person name="Nolan M."/>
            <person name="Ohm R.A."/>
            <person name="Patyshakuliyeva A."/>
            <person name="Rokas A."/>
            <person name="Ruiz-Duenas F.J."/>
            <person name="Sabat G."/>
            <person name="Salamov A."/>
            <person name="Samejima M."/>
            <person name="Schmutz J."/>
            <person name="Slot J.C."/>
            <person name="St John F."/>
            <person name="Stenlid J."/>
            <person name="Sun H."/>
            <person name="Sun S."/>
            <person name="Syed K."/>
            <person name="Tsang A."/>
            <person name="Wiebenga A."/>
            <person name="Young D."/>
            <person name="Pisabarro A."/>
            <person name="Eastwood D.C."/>
            <person name="Martin F."/>
            <person name="Cullen D."/>
            <person name="Grigoriev I.V."/>
            <person name="Hibbett D.S."/>
        </authorList>
    </citation>
    <scope>NUCLEOTIDE SEQUENCE [LARGE SCALE GENOMIC DNA]</scope>
    <source>
        <strain evidence="2 3">LYAD-421 SS1</strain>
    </source>
</reference>
<feature type="region of interest" description="Disordered" evidence="1">
    <location>
        <begin position="1"/>
        <end position="99"/>
    </location>
</feature>
<feature type="region of interest" description="Disordered" evidence="1">
    <location>
        <begin position="257"/>
        <end position="282"/>
    </location>
</feature>
<protein>
    <recommendedName>
        <fullName evidence="4">Secreted protein</fullName>
    </recommendedName>
</protein>
<dbReference type="RefSeq" id="XP_007367541.1">
    <property type="nucleotide sequence ID" value="XM_007367479.1"/>
</dbReference>
<sequence>MNTDQKQDHTAYHEPQAIQEPGAPPESLGPGQLAEPHAEQIPAYDPQDTGYTTNEHPHEKAHAHPATSIPLVAPPSHGGAARSHSHGSDDPADPGHYTRDPHKLIAYLIPFPKPSLKHVPAHDVPDRFLIYTPPPPPLTKPPEGEKEAKLHKVQRKWQEEVREAKMSDAKVARLNELVLVYPSTSQDSPEAMRTEFVNSMLRTKSKAQKDAVIATSLIPVAFAVDVLATLIWPFGGLAEIDGVWAYASFRGAKVARSTTKRLQADESGDEDGKSGSKSKKEKHLKLTFTPSARVQTLARYLAARCHERDPHMFPPAGGVPTETEVLEAIGWAPSQTGGVKRNWEEEQWEMSEVKDDFKQVMQKGAKEWEKWCKAFEKNPKKALKK</sequence>
<evidence type="ECO:0000256" key="1">
    <source>
        <dbReference type="SAM" id="MobiDB-lite"/>
    </source>
</evidence>
<evidence type="ECO:0000313" key="2">
    <source>
        <dbReference type="EMBL" id="EJF59829.1"/>
    </source>
</evidence>
<dbReference type="HOGENOM" id="CLU_022945_0_0_1"/>
<feature type="compositionally biased region" description="Basic and acidic residues" evidence="1">
    <location>
        <begin position="1"/>
        <end position="12"/>
    </location>
</feature>
<accession>R7SUD3</accession>
<organism evidence="2 3">
    <name type="scientific">Dichomitus squalens (strain LYAD-421)</name>
    <name type="common">Western red white-rot fungus</name>
    <dbReference type="NCBI Taxonomy" id="732165"/>
    <lineage>
        <taxon>Eukaryota</taxon>
        <taxon>Fungi</taxon>
        <taxon>Dikarya</taxon>
        <taxon>Basidiomycota</taxon>
        <taxon>Agaricomycotina</taxon>
        <taxon>Agaricomycetes</taxon>
        <taxon>Polyporales</taxon>
        <taxon>Polyporaceae</taxon>
        <taxon>Dichomitus</taxon>
    </lineage>
</organism>
<dbReference type="KEGG" id="dsq:DICSQDRAFT_108483"/>
<name>R7SUD3_DICSQ</name>
<dbReference type="AlphaFoldDB" id="R7SUD3"/>
<dbReference type="OrthoDB" id="3255683at2759"/>
<dbReference type="Proteomes" id="UP000053319">
    <property type="component" value="Unassembled WGS sequence"/>
</dbReference>
<proteinExistence type="predicted"/>
<evidence type="ECO:0000313" key="3">
    <source>
        <dbReference type="Proteomes" id="UP000053319"/>
    </source>
</evidence>
<gene>
    <name evidence="2" type="ORF">DICSQDRAFT_108483</name>
</gene>
<dbReference type="OMA" id="NWEDEQW"/>
<dbReference type="GeneID" id="18833778"/>